<accession>A0A5C3M9J6</accession>
<keyword evidence="4" id="KW-1185">Reference proteome</keyword>
<dbReference type="Proteomes" id="UP000308652">
    <property type="component" value="Unassembled WGS sequence"/>
</dbReference>
<evidence type="ECO:0000259" key="2">
    <source>
        <dbReference type="Pfam" id="PF20153"/>
    </source>
</evidence>
<dbReference type="AlphaFoldDB" id="A0A5C3M9J6"/>
<protein>
    <recommendedName>
        <fullName evidence="2">DUF6535 domain-containing protein</fullName>
    </recommendedName>
</protein>
<evidence type="ECO:0000313" key="3">
    <source>
        <dbReference type="EMBL" id="TFK41930.1"/>
    </source>
</evidence>
<feature type="transmembrane region" description="Helical" evidence="1">
    <location>
        <begin position="212"/>
        <end position="238"/>
    </location>
</feature>
<feature type="domain" description="DUF6535" evidence="2">
    <location>
        <begin position="24"/>
        <end position="206"/>
    </location>
</feature>
<proteinExistence type="predicted"/>
<name>A0A5C3M9J6_9AGAR</name>
<keyword evidence="1" id="KW-1133">Transmembrane helix</keyword>
<feature type="transmembrane region" description="Helical" evidence="1">
    <location>
        <begin position="48"/>
        <end position="65"/>
    </location>
</feature>
<organism evidence="3 4">
    <name type="scientific">Crucibulum laeve</name>
    <dbReference type="NCBI Taxonomy" id="68775"/>
    <lineage>
        <taxon>Eukaryota</taxon>
        <taxon>Fungi</taxon>
        <taxon>Dikarya</taxon>
        <taxon>Basidiomycota</taxon>
        <taxon>Agaricomycotina</taxon>
        <taxon>Agaricomycetes</taxon>
        <taxon>Agaricomycetidae</taxon>
        <taxon>Agaricales</taxon>
        <taxon>Agaricineae</taxon>
        <taxon>Nidulariaceae</taxon>
        <taxon>Crucibulum</taxon>
    </lineage>
</organism>
<gene>
    <name evidence="3" type="ORF">BDQ12DRAFT_732689</name>
</gene>
<dbReference type="OrthoDB" id="2995154at2759"/>
<sequence length="701" mass="78864">MSERKGVSDGYHTSKYDNPSAKLWSVYLSEARKYDKALAHNWKGDMDAILIFAGLFSASVTAFIIEGYRNLSPDPNVPSLALLAQISRQLAMVTNTSTPLMEPIPKISTSAEFSPTTLAVVYNILWFLSLSFSLVCALSATMVEQWTRSYLHSSDRRPAPQDSARINAYLFQGIEKYGMSAVVEAIPTLLHISLFLFFAGLVVFLFPVNATLGSIVLTMFVICCGLYFLITFLPIYYLDCPYRTPGSFICWRILQILGLLQYEDADGIVKPLTGSMSDAQDLAATEVTLQRHERDLKAMSWAIKALREDSELEPFIEVIPNVASGADYSSKRLLLRLLHHQDVNIRLDYRIPQLLATCNSGVLDAALSQKRAVTCLTAIWSITMISMPNEINLVSDSARSILRFSEDTLGMLYTFQVELPTVREYIASTATVVARGLLDMHMNRIKAFQHKLIGLIHARETMSTTGSEISSASMCESKCTQCTPRQQIIHSLRRQLETLKLYLIKRQKMTIAMPYVIMETIAQHHTRLINMLGDSSNHLDMYLLHDVLNSLQVFEVSLNQAGFSLALEYIQNILSSSSLPYEAFNTVRRAVFKIDCNLQIDHSSQSLLVEYLDEIVERERTCESRKVPLNIIDRVLGMTRALNDPICVNKAKGIINRLSRITPRDAAMKALTRLDAELEMGDDAPLELFTFHLYTDVRIAK</sequence>
<feature type="transmembrane region" description="Helical" evidence="1">
    <location>
        <begin position="185"/>
        <end position="206"/>
    </location>
</feature>
<evidence type="ECO:0000256" key="1">
    <source>
        <dbReference type="SAM" id="Phobius"/>
    </source>
</evidence>
<keyword evidence="1" id="KW-0812">Transmembrane</keyword>
<dbReference type="STRING" id="68775.A0A5C3M9J6"/>
<evidence type="ECO:0000313" key="4">
    <source>
        <dbReference type="Proteomes" id="UP000308652"/>
    </source>
</evidence>
<dbReference type="EMBL" id="ML213593">
    <property type="protein sequence ID" value="TFK41930.1"/>
    <property type="molecule type" value="Genomic_DNA"/>
</dbReference>
<keyword evidence="1" id="KW-0472">Membrane</keyword>
<dbReference type="InterPro" id="IPR045338">
    <property type="entry name" value="DUF6535"/>
</dbReference>
<dbReference type="Pfam" id="PF20153">
    <property type="entry name" value="DUF6535"/>
    <property type="match status" value="1"/>
</dbReference>
<feature type="transmembrane region" description="Helical" evidence="1">
    <location>
        <begin position="124"/>
        <end position="143"/>
    </location>
</feature>
<reference evidence="3 4" key="1">
    <citation type="journal article" date="2019" name="Nat. Ecol. Evol.">
        <title>Megaphylogeny resolves global patterns of mushroom evolution.</title>
        <authorList>
            <person name="Varga T."/>
            <person name="Krizsan K."/>
            <person name="Foldi C."/>
            <person name="Dima B."/>
            <person name="Sanchez-Garcia M."/>
            <person name="Sanchez-Ramirez S."/>
            <person name="Szollosi G.J."/>
            <person name="Szarkandi J.G."/>
            <person name="Papp V."/>
            <person name="Albert L."/>
            <person name="Andreopoulos W."/>
            <person name="Angelini C."/>
            <person name="Antonin V."/>
            <person name="Barry K.W."/>
            <person name="Bougher N.L."/>
            <person name="Buchanan P."/>
            <person name="Buyck B."/>
            <person name="Bense V."/>
            <person name="Catcheside P."/>
            <person name="Chovatia M."/>
            <person name="Cooper J."/>
            <person name="Damon W."/>
            <person name="Desjardin D."/>
            <person name="Finy P."/>
            <person name="Geml J."/>
            <person name="Haridas S."/>
            <person name="Hughes K."/>
            <person name="Justo A."/>
            <person name="Karasinski D."/>
            <person name="Kautmanova I."/>
            <person name="Kiss B."/>
            <person name="Kocsube S."/>
            <person name="Kotiranta H."/>
            <person name="LaButti K.M."/>
            <person name="Lechner B.E."/>
            <person name="Liimatainen K."/>
            <person name="Lipzen A."/>
            <person name="Lukacs Z."/>
            <person name="Mihaltcheva S."/>
            <person name="Morgado L.N."/>
            <person name="Niskanen T."/>
            <person name="Noordeloos M.E."/>
            <person name="Ohm R.A."/>
            <person name="Ortiz-Santana B."/>
            <person name="Ovrebo C."/>
            <person name="Racz N."/>
            <person name="Riley R."/>
            <person name="Savchenko A."/>
            <person name="Shiryaev A."/>
            <person name="Soop K."/>
            <person name="Spirin V."/>
            <person name="Szebenyi C."/>
            <person name="Tomsovsky M."/>
            <person name="Tulloss R.E."/>
            <person name="Uehling J."/>
            <person name="Grigoriev I.V."/>
            <person name="Vagvolgyi C."/>
            <person name="Papp T."/>
            <person name="Martin F.M."/>
            <person name="Miettinen O."/>
            <person name="Hibbett D.S."/>
            <person name="Nagy L.G."/>
        </authorList>
    </citation>
    <scope>NUCLEOTIDE SEQUENCE [LARGE SCALE GENOMIC DNA]</scope>
    <source>
        <strain evidence="3 4">CBS 166.37</strain>
    </source>
</reference>